<organism evidence="1">
    <name type="scientific">mine drainage metagenome</name>
    <dbReference type="NCBI Taxonomy" id="410659"/>
    <lineage>
        <taxon>unclassified sequences</taxon>
        <taxon>metagenomes</taxon>
        <taxon>ecological metagenomes</taxon>
    </lineage>
</organism>
<evidence type="ECO:0000313" key="1">
    <source>
        <dbReference type="EMBL" id="OIR07742.1"/>
    </source>
</evidence>
<gene>
    <name evidence="1" type="ORF">GALL_100240</name>
</gene>
<reference evidence="1" key="1">
    <citation type="submission" date="2016-10" db="EMBL/GenBank/DDBJ databases">
        <title>Sequence of Gallionella enrichment culture.</title>
        <authorList>
            <person name="Poehlein A."/>
            <person name="Muehling M."/>
            <person name="Daniel R."/>
        </authorList>
    </citation>
    <scope>NUCLEOTIDE SEQUENCE</scope>
</reference>
<dbReference type="AlphaFoldDB" id="A0A1J5T6J7"/>
<dbReference type="InterPro" id="IPR003718">
    <property type="entry name" value="OsmC/Ohr_fam"/>
</dbReference>
<dbReference type="Gene3D" id="3.30.300.20">
    <property type="match status" value="1"/>
</dbReference>
<dbReference type="PANTHER" id="PTHR35368:SF1">
    <property type="entry name" value="HYDROPEROXIDE REDUCTASE"/>
    <property type="match status" value="1"/>
</dbReference>
<dbReference type="PANTHER" id="PTHR35368">
    <property type="entry name" value="HYDROPEROXIDE REDUCTASE"/>
    <property type="match status" value="1"/>
</dbReference>
<sequence>MSESNQKMIFHVSTARIDAHGSLAQCKSAKITLDTDLAGRADAFNPAELLLAALSACIIKGIERVTPMLKFSLRGVEVRVEGVRQDVPPKMESITYEIIVDTDENERRLELLHDNIRKYGTVFNTIAPGTQLSGTLHRKTLT</sequence>
<comment type="caution">
    <text evidence="1">The sequence shown here is derived from an EMBL/GenBank/DDBJ whole genome shotgun (WGS) entry which is preliminary data.</text>
</comment>
<name>A0A1J5T6J7_9ZZZZ</name>
<dbReference type="SUPFAM" id="SSF82784">
    <property type="entry name" value="OsmC-like"/>
    <property type="match status" value="1"/>
</dbReference>
<dbReference type="InterPro" id="IPR015946">
    <property type="entry name" value="KH_dom-like_a/b"/>
</dbReference>
<protein>
    <submittedName>
        <fullName evidence="1">OsmC-like protein</fullName>
    </submittedName>
</protein>
<dbReference type="InterPro" id="IPR052924">
    <property type="entry name" value="OsmC/Ohr_hydroprdx_reductase"/>
</dbReference>
<accession>A0A1J5T6J7</accession>
<dbReference type="EMBL" id="MLJW01000035">
    <property type="protein sequence ID" value="OIR07742.1"/>
    <property type="molecule type" value="Genomic_DNA"/>
</dbReference>
<dbReference type="InterPro" id="IPR036102">
    <property type="entry name" value="OsmC/Ohrsf"/>
</dbReference>
<dbReference type="Pfam" id="PF02566">
    <property type="entry name" value="OsmC"/>
    <property type="match status" value="1"/>
</dbReference>
<proteinExistence type="predicted"/>